<dbReference type="Proteomes" id="UP000520814">
    <property type="component" value="Unassembled WGS sequence"/>
</dbReference>
<keyword evidence="2" id="KW-1185">Reference proteome</keyword>
<evidence type="ECO:0000313" key="2">
    <source>
        <dbReference type="Proteomes" id="UP000520814"/>
    </source>
</evidence>
<protein>
    <submittedName>
        <fullName evidence="1">Uncharacterized protein</fullName>
    </submittedName>
</protein>
<dbReference type="RefSeq" id="WP_184202796.1">
    <property type="nucleotide sequence ID" value="NZ_JACHGW010000005.1"/>
</dbReference>
<name>A0A7W9SW24_ARMRO</name>
<accession>A0A7W9SW24</accession>
<evidence type="ECO:0000313" key="1">
    <source>
        <dbReference type="EMBL" id="MBB6052964.1"/>
    </source>
</evidence>
<proteinExistence type="predicted"/>
<dbReference type="EMBL" id="JACHGW010000005">
    <property type="protein sequence ID" value="MBB6052964.1"/>
    <property type="molecule type" value="Genomic_DNA"/>
</dbReference>
<dbReference type="AlphaFoldDB" id="A0A7W9SW24"/>
<reference evidence="1 2" key="1">
    <citation type="submission" date="2020-08" db="EMBL/GenBank/DDBJ databases">
        <title>Genomic Encyclopedia of Type Strains, Phase IV (KMG-IV): sequencing the most valuable type-strain genomes for metagenomic binning, comparative biology and taxonomic classification.</title>
        <authorList>
            <person name="Goeker M."/>
        </authorList>
    </citation>
    <scope>NUCLEOTIDE SEQUENCE [LARGE SCALE GENOMIC DNA]</scope>
    <source>
        <strain evidence="1 2">DSM 23562</strain>
    </source>
</reference>
<organism evidence="1 2">
    <name type="scientific">Armatimonas rosea</name>
    <dbReference type="NCBI Taxonomy" id="685828"/>
    <lineage>
        <taxon>Bacteria</taxon>
        <taxon>Bacillati</taxon>
        <taxon>Armatimonadota</taxon>
        <taxon>Armatimonadia</taxon>
        <taxon>Armatimonadales</taxon>
        <taxon>Armatimonadaceae</taxon>
        <taxon>Armatimonas</taxon>
    </lineage>
</organism>
<gene>
    <name evidence="1" type="ORF">HNQ39_004796</name>
</gene>
<sequence>MPFFQSPKPTEVGPKHPLRKPLLDALRPRIEGDLKQPVLFRVTKLHVLGDFAFVVCEPRTPADKPIDFKKTHYKSEIDQQVFDGATTYALLKKIGGKWKAVEHVIGPTDVAWSNWAGPPHNAPKALLGLP</sequence>
<comment type="caution">
    <text evidence="1">The sequence shown here is derived from an EMBL/GenBank/DDBJ whole genome shotgun (WGS) entry which is preliminary data.</text>
</comment>